<dbReference type="InterPro" id="IPR028082">
    <property type="entry name" value="Peripla_BP_I"/>
</dbReference>
<evidence type="ECO:0000259" key="5">
    <source>
        <dbReference type="PROSITE" id="PS50932"/>
    </source>
</evidence>
<keyword evidence="4" id="KW-0804">Transcription</keyword>
<accession>A0ABU4W8Q2</accession>
<dbReference type="PANTHER" id="PTHR30146:SF148">
    <property type="entry name" value="HTH-TYPE TRANSCRIPTIONAL REPRESSOR PURR-RELATED"/>
    <property type="match status" value="1"/>
</dbReference>
<dbReference type="CDD" id="cd06267">
    <property type="entry name" value="PBP1_LacI_sugar_binding-like"/>
    <property type="match status" value="1"/>
</dbReference>
<keyword evidence="2" id="KW-0805">Transcription regulation</keyword>
<evidence type="ECO:0000256" key="1">
    <source>
        <dbReference type="ARBA" id="ARBA00022491"/>
    </source>
</evidence>
<evidence type="ECO:0000313" key="7">
    <source>
        <dbReference type="Proteomes" id="UP001279681"/>
    </source>
</evidence>
<dbReference type="Pfam" id="PF13377">
    <property type="entry name" value="Peripla_BP_3"/>
    <property type="match status" value="1"/>
</dbReference>
<protein>
    <submittedName>
        <fullName evidence="6">LacI family DNA-binding transcriptional regulator</fullName>
    </submittedName>
</protein>
<proteinExistence type="predicted"/>
<keyword evidence="1" id="KW-0678">Repressor</keyword>
<dbReference type="RefSeq" id="WP_320313301.1">
    <property type="nucleotide sequence ID" value="NZ_JAVIKH010000005.1"/>
</dbReference>
<dbReference type="CDD" id="cd01392">
    <property type="entry name" value="HTH_LacI"/>
    <property type="match status" value="1"/>
</dbReference>
<evidence type="ECO:0000313" key="6">
    <source>
        <dbReference type="EMBL" id="MDX8335896.1"/>
    </source>
</evidence>
<dbReference type="Gene3D" id="3.40.50.2300">
    <property type="match status" value="2"/>
</dbReference>
<evidence type="ECO:0000256" key="3">
    <source>
        <dbReference type="ARBA" id="ARBA00023125"/>
    </source>
</evidence>
<dbReference type="SUPFAM" id="SSF47413">
    <property type="entry name" value="lambda repressor-like DNA-binding domains"/>
    <property type="match status" value="1"/>
</dbReference>
<dbReference type="GO" id="GO:0003677">
    <property type="term" value="F:DNA binding"/>
    <property type="evidence" value="ECO:0007669"/>
    <property type="project" value="UniProtKB-KW"/>
</dbReference>
<dbReference type="PANTHER" id="PTHR30146">
    <property type="entry name" value="LACI-RELATED TRANSCRIPTIONAL REPRESSOR"/>
    <property type="match status" value="1"/>
</dbReference>
<dbReference type="SMART" id="SM00354">
    <property type="entry name" value="HTH_LACI"/>
    <property type="match status" value="1"/>
</dbReference>
<dbReference type="SUPFAM" id="SSF53822">
    <property type="entry name" value="Periplasmic binding protein-like I"/>
    <property type="match status" value="1"/>
</dbReference>
<dbReference type="InterPro" id="IPR010982">
    <property type="entry name" value="Lambda_DNA-bd_dom_sf"/>
</dbReference>
<dbReference type="EMBL" id="JAVIKH010000005">
    <property type="protein sequence ID" value="MDX8335896.1"/>
    <property type="molecule type" value="Genomic_DNA"/>
</dbReference>
<dbReference type="Proteomes" id="UP001279681">
    <property type="component" value="Unassembled WGS sequence"/>
</dbReference>
<feature type="domain" description="HTH lacI-type" evidence="5">
    <location>
        <begin position="3"/>
        <end position="57"/>
    </location>
</feature>
<reference evidence="7" key="1">
    <citation type="submission" date="2023-07" db="EMBL/GenBank/DDBJ databases">
        <authorList>
            <person name="Colorado M.A."/>
            <person name="Villamil L.M."/>
            <person name="Melo J.F."/>
            <person name="Rodriguez J.A."/>
            <person name="Ruiz R.Y."/>
        </authorList>
    </citation>
    <scope>NUCLEOTIDE SEQUENCE [LARGE SCALE GENOMIC DNA]</scope>
    <source>
        <strain evidence="7">C33</strain>
    </source>
</reference>
<sequence>MKPSIKEIAKRLNIAPSTVSRALNDKHDISQSLKEKVNTVAKEIGYKKNSIAARLVNKKSNTIGVFFLSREHINNEENTGFKYVEVILDKIKAKNYDLIIFSVDSDLKDKKKYIDICSERQVEGAIFIGLEDTDENTELLRNIEVPTVILEKRVSGKNISYVGSDNEYGINAILDHLFQLGHKDIAFIKGPDFIECSKDRFNAFYKRMNSLNLYREDFVKTGNFRLKSGYSATQELLNGKDIPTAIVASSDLMAIGAMKAIEEKGLKIPDDISLVGYDGFEIGAFLSPALTTVYQDFQTMGIKAVDTLFSMIENNEESVNLVFKPKLIERKSTKKIFS</sequence>
<dbReference type="Pfam" id="PF00356">
    <property type="entry name" value="LacI"/>
    <property type="match status" value="1"/>
</dbReference>
<keyword evidence="7" id="KW-1185">Reference proteome</keyword>
<dbReference type="PROSITE" id="PS50932">
    <property type="entry name" value="HTH_LACI_2"/>
    <property type="match status" value="1"/>
</dbReference>
<evidence type="ECO:0000256" key="4">
    <source>
        <dbReference type="ARBA" id="ARBA00023163"/>
    </source>
</evidence>
<evidence type="ECO:0000256" key="2">
    <source>
        <dbReference type="ARBA" id="ARBA00023015"/>
    </source>
</evidence>
<dbReference type="InterPro" id="IPR046335">
    <property type="entry name" value="LacI/GalR-like_sensor"/>
</dbReference>
<comment type="caution">
    <text evidence="6">The sequence shown here is derived from an EMBL/GenBank/DDBJ whole genome shotgun (WGS) entry which is preliminary data.</text>
</comment>
<name>A0ABU4W8Q2_9FUSO</name>
<keyword evidence="3 6" id="KW-0238">DNA-binding</keyword>
<dbReference type="Gene3D" id="1.10.260.40">
    <property type="entry name" value="lambda repressor-like DNA-binding domains"/>
    <property type="match status" value="1"/>
</dbReference>
<organism evidence="6 7">
    <name type="scientific">Candidatus Cetobacterium colombiensis</name>
    <dbReference type="NCBI Taxonomy" id="3073100"/>
    <lineage>
        <taxon>Bacteria</taxon>
        <taxon>Fusobacteriati</taxon>
        <taxon>Fusobacteriota</taxon>
        <taxon>Fusobacteriia</taxon>
        <taxon>Fusobacteriales</taxon>
        <taxon>Fusobacteriaceae</taxon>
        <taxon>Cetobacterium</taxon>
    </lineage>
</organism>
<dbReference type="InterPro" id="IPR000843">
    <property type="entry name" value="HTH_LacI"/>
</dbReference>
<gene>
    <name evidence="6" type="ORF">RFV38_05200</name>
</gene>